<proteinExistence type="predicted"/>
<name>A0A2Z5E043_9ADEN</name>
<sequence length="72" mass="8356">MQEQRGLWWCPLDHKRKTAVKLSADTVTTKRPTKAKADRVCCRNKDTETTAETRSTITNTVPTVRRGQRCWH</sequence>
<keyword evidence="2" id="KW-1185">Reference proteome</keyword>
<accession>A0A2Z5E043</accession>
<dbReference type="KEGG" id="vg:80528110"/>
<organism evidence="1 2">
    <name type="scientific">Psittacine adenovirus 1</name>
    <dbReference type="NCBI Taxonomy" id="318592"/>
    <lineage>
        <taxon>Viruses</taxon>
        <taxon>Varidnaviria</taxon>
        <taxon>Bamfordvirae</taxon>
        <taxon>Preplasmiviricota</taxon>
        <taxon>Polisuviricotina</taxon>
        <taxon>Pharingeaviricetes</taxon>
        <taxon>Rowavirales</taxon>
        <taxon>Adenoviridae</taxon>
        <taxon>Aviadenovirus</taxon>
        <taxon>Aviadenovirus senegalense</taxon>
        <taxon>Psittacine aviadenovirus C</taxon>
    </lineage>
</organism>
<evidence type="ECO:0000313" key="1">
    <source>
        <dbReference type="EMBL" id="AXB73028.1"/>
    </source>
</evidence>
<dbReference type="Proteomes" id="UP000319520">
    <property type="component" value="Segment"/>
</dbReference>
<evidence type="ECO:0000313" key="2">
    <source>
        <dbReference type="Proteomes" id="UP000319520"/>
    </source>
</evidence>
<reference evidence="1 2" key="1">
    <citation type="submission" date="2018-07" db="EMBL/GenBank/DDBJ databases">
        <title>Complete genome sequence of a Psittacine Adenovirus-1 identified from a Poicephalus senegalus in Italy.</title>
        <authorList>
            <person name="Milani A."/>
            <person name="Zamperin G."/>
            <person name="Fusaro A."/>
            <person name="Monne I."/>
        </authorList>
    </citation>
    <scope>NUCLEOTIDE SEQUENCE [LARGE SCALE GENOMIC DNA]</scope>
    <source>
        <strain evidence="1">18VIR149_ITA_2018</strain>
    </source>
</reference>
<dbReference type="GeneID" id="80528110"/>
<dbReference type="RefSeq" id="YP_010790701.1">
    <property type="nucleotide sequence ID" value="NC_075452.1"/>
</dbReference>
<dbReference type="EMBL" id="MH580295">
    <property type="protein sequence ID" value="AXB73028.1"/>
    <property type="molecule type" value="Genomic_DNA"/>
</dbReference>
<protein>
    <submittedName>
        <fullName evidence="1">Uncharacterized protein</fullName>
    </submittedName>
</protein>